<dbReference type="Pfam" id="PF04749">
    <property type="entry name" value="PLAC8"/>
    <property type="match status" value="1"/>
</dbReference>
<name>A0A8C5QK67_9ANUR</name>
<dbReference type="Proteomes" id="UP000694569">
    <property type="component" value="Unplaced"/>
</dbReference>
<accession>A0A8C5QK67</accession>
<reference evidence="2" key="1">
    <citation type="submission" date="2025-08" db="UniProtKB">
        <authorList>
            <consortium name="Ensembl"/>
        </authorList>
    </citation>
    <scope>IDENTIFICATION</scope>
</reference>
<comment type="similarity">
    <text evidence="1">Belongs to the cornifelin family.</text>
</comment>
<dbReference type="InterPro" id="IPR006461">
    <property type="entry name" value="PLAC_motif_containing"/>
</dbReference>
<reference evidence="2" key="2">
    <citation type="submission" date="2025-09" db="UniProtKB">
        <authorList>
            <consortium name="Ensembl"/>
        </authorList>
    </citation>
    <scope>IDENTIFICATION</scope>
</reference>
<dbReference type="OrthoDB" id="1045822at2759"/>
<dbReference type="GeneTree" id="ENSGT01140000282901"/>
<dbReference type="PANTHER" id="PTHR15907">
    <property type="entry name" value="DUF614 FAMILY PROTEIN-RELATED"/>
    <property type="match status" value="1"/>
</dbReference>
<dbReference type="NCBIfam" id="TIGR01571">
    <property type="entry name" value="A_thal_Cys_rich"/>
    <property type="match status" value="1"/>
</dbReference>
<proteinExistence type="inferred from homology"/>
<evidence type="ECO:0000256" key="1">
    <source>
        <dbReference type="ARBA" id="ARBA00009024"/>
    </source>
</evidence>
<organism evidence="2 3">
    <name type="scientific">Leptobrachium leishanense</name>
    <name type="common">Leishan spiny toad</name>
    <dbReference type="NCBI Taxonomy" id="445787"/>
    <lineage>
        <taxon>Eukaryota</taxon>
        <taxon>Metazoa</taxon>
        <taxon>Chordata</taxon>
        <taxon>Craniata</taxon>
        <taxon>Vertebrata</taxon>
        <taxon>Euteleostomi</taxon>
        <taxon>Amphibia</taxon>
        <taxon>Batrachia</taxon>
        <taxon>Anura</taxon>
        <taxon>Pelobatoidea</taxon>
        <taxon>Megophryidae</taxon>
        <taxon>Leptobrachium</taxon>
    </lineage>
</organism>
<dbReference type="AlphaFoldDB" id="A0A8C5QK67"/>
<evidence type="ECO:0000313" key="2">
    <source>
        <dbReference type="Ensembl" id="ENSLLEP00000037978.1"/>
    </source>
</evidence>
<evidence type="ECO:0000313" key="3">
    <source>
        <dbReference type="Proteomes" id="UP000694569"/>
    </source>
</evidence>
<protein>
    <submittedName>
        <fullName evidence="2">Uncharacterized protein</fullName>
    </submittedName>
</protein>
<dbReference type="Ensembl" id="ENSLLET00000039448.1">
    <property type="protein sequence ID" value="ENSLLEP00000037978.1"/>
    <property type="gene ID" value="ENSLLEG00000024082.1"/>
</dbReference>
<keyword evidence="3" id="KW-1185">Reference proteome</keyword>
<sequence>MALCYIDTFLPFHREKLDSHSCRDISGILSPTYYTSTHNMSYSFHSHSMHTMSPITNPNLVFCLLGLCGFLVPGCLVCKIASDFGECYPFLPLVGGTLTALRTGIRERHGISGSICEDLICITCCFQCTLCQMARELQARR</sequence>